<evidence type="ECO:0000313" key="3">
    <source>
        <dbReference type="Proteomes" id="UP000194139"/>
    </source>
</evidence>
<dbReference type="RefSeq" id="WP_086056519.1">
    <property type="nucleotide sequence ID" value="NZ_CP021109.1"/>
</dbReference>
<name>A0A1W6YXG4_9BORD</name>
<dbReference type="EMBL" id="CP021109">
    <property type="protein sequence ID" value="ARP85767.1"/>
    <property type="molecule type" value="Genomic_DNA"/>
</dbReference>
<feature type="compositionally biased region" description="Polar residues" evidence="1">
    <location>
        <begin position="1"/>
        <end position="11"/>
    </location>
</feature>
<dbReference type="AlphaFoldDB" id="A0A1W6YXG4"/>
<keyword evidence="3" id="KW-1185">Reference proteome</keyword>
<dbReference type="Proteomes" id="UP000194139">
    <property type="component" value="Chromosome"/>
</dbReference>
<accession>A0A1W6YXG4</accession>
<feature type="region of interest" description="Disordered" evidence="1">
    <location>
        <begin position="1"/>
        <end position="20"/>
    </location>
</feature>
<sequence>MSKATAASSDGNAVGDHAWPWRSGMVSRNAGIRSLPIPVHPEVLAFLLGDLVGRKLRVSPGPVATESEPGRVTILVDPEGRIADMWIDPD</sequence>
<evidence type="ECO:0000256" key="1">
    <source>
        <dbReference type="SAM" id="MobiDB-lite"/>
    </source>
</evidence>
<evidence type="ECO:0000313" key="2">
    <source>
        <dbReference type="EMBL" id="ARP85767.1"/>
    </source>
</evidence>
<reference evidence="2 3" key="1">
    <citation type="submission" date="2017-05" db="EMBL/GenBank/DDBJ databases">
        <title>Complete and WGS of Bordetella genogroups.</title>
        <authorList>
            <person name="Spilker T."/>
            <person name="LiPuma J."/>
        </authorList>
    </citation>
    <scope>NUCLEOTIDE SEQUENCE [LARGE SCALE GENOMIC DNA]</scope>
    <source>
        <strain evidence="2 3">AU17164</strain>
    </source>
</reference>
<organism evidence="2 3">
    <name type="scientific">Bordetella genomosp. 9</name>
    <dbReference type="NCBI Taxonomy" id="1416803"/>
    <lineage>
        <taxon>Bacteria</taxon>
        <taxon>Pseudomonadati</taxon>
        <taxon>Pseudomonadota</taxon>
        <taxon>Betaproteobacteria</taxon>
        <taxon>Burkholderiales</taxon>
        <taxon>Alcaligenaceae</taxon>
        <taxon>Bordetella</taxon>
    </lineage>
</organism>
<protein>
    <submittedName>
        <fullName evidence="2">Uncharacterized protein</fullName>
    </submittedName>
</protein>
<gene>
    <name evidence="2" type="ORF">CAL13_05755</name>
</gene>
<dbReference type="OrthoDB" id="8636462at2"/>
<proteinExistence type="predicted"/>